<dbReference type="RefSeq" id="WP_286249528.1">
    <property type="nucleotide sequence ID" value="NZ_AP018448.1"/>
</dbReference>
<dbReference type="PANTHER" id="PTHR30543:SF21">
    <property type="entry name" value="NAD(P)H-DEPENDENT FMN REDUCTASE LOT6"/>
    <property type="match status" value="1"/>
</dbReference>
<reference evidence="2 3" key="2">
    <citation type="journal article" date="2023" name="ChemBioChem">
        <title>Acyltransferase Domain Exchange between Two Independent Type I Polyketide Synthases in the Same Producer Strain of Macrolide Antibiotics.</title>
        <authorList>
            <person name="Kudo F."/>
            <person name="Kishikawa K."/>
            <person name="Tsuboi K."/>
            <person name="Kido T."/>
            <person name="Usui T."/>
            <person name="Hashimoto J."/>
            <person name="Shin-Ya K."/>
            <person name="Miyanaga A."/>
            <person name="Eguchi T."/>
        </authorList>
    </citation>
    <scope>NUCLEOTIDE SEQUENCE [LARGE SCALE GENOMIC DNA]</scope>
    <source>
        <strain evidence="2 3">A-8890</strain>
    </source>
</reference>
<protein>
    <recommendedName>
        <fullName evidence="1">NADPH-dependent FMN reductase-like domain-containing protein</fullName>
    </recommendedName>
</protein>
<evidence type="ECO:0000313" key="2">
    <source>
        <dbReference type="EMBL" id="BBC30872.1"/>
    </source>
</evidence>
<evidence type="ECO:0000313" key="3">
    <source>
        <dbReference type="Proteomes" id="UP001321542"/>
    </source>
</evidence>
<name>A0ABN5VDP1_9ACTN</name>
<feature type="domain" description="NADPH-dependent FMN reductase-like" evidence="1">
    <location>
        <begin position="13"/>
        <end position="153"/>
    </location>
</feature>
<dbReference type="Gene3D" id="3.40.50.360">
    <property type="match status" value="1"/>
</dbReference>
<dbReference type="InterPro" id="IPR029039">
    <property type="entry name" value="Flavoprotein-like_sf"/>
</dbReference>
<accession>A0ABN5VDP1</accession>
<dbReference type="InterPro" id="IPR050712">
    <property type="entry name" value="NAD(P)H-dep_reductase"/>
</dbReference>
<dbReference type="PANTHER" id="PTHR30543">
    <property type="entry name" value="CHROMATE REDUCTASE"/>
    <property type="match status" value="1"/>
</dbReference>
<dbReference type="Pfam" id="PF03358">
    <property type="entry name" value="FMN_red"/>
    <property type="match status" value="1"/>
</dbReference>
<proteinExistence type="predicted"/>
<dbReference type="Proteomes" id="UP001321542">
    <property type="component" value="Chromosome"/>
</dbReference>
<sequence>MKDHPARLSGQLIVGIGGTTRPGSSSELAVREGLREAEACGAEVLHFGGAFLGGLPLYAPEDPRRTDAQREFVDAVRRADGLIIGSPGYHGGISGLVKNALDLLEDLRDDQRVYFHGRAVGLVVTAAGWQACGTTLAALRSVVHAMRGWPTPLGVTLNTGNGARLFAPDGTCVDAAAAQTLAVLGRQVVDFAAGVSPSGAALSLV</sequence>
<dbReference type="EMBL" id="AP018448">
    <property type="protein sequence ID" value="BBC30872.1"/>
    <property type="molecule type" value="Genomic_DNA"/>
</dbReference>
<dbReference type="InterPro" id="IPR005025">
    <property type="entry name" value="FMN_Rdtase-like_dom"/>
</dbReference>
<gene>
    <name evidence="2" type="ORF">SGFS_021660</name>
</gene>
<reference evidence="2 3" key="1">
    <citation type="journal article" date="2010" name="ChemBioChem">
        <title>Cloning and characterization of the biosynthetic gene cluster of 16-membered macrolide antibiotic FD-891: involvement of a dual functional cytochrome P450 monooxygenase catalyzing epoxidation and hydroxylation.</title>
        <authorList>
            <person name="Kudo F."/>
            <person name="Motegi A."/>
            <person name="Mizoue K."/>
            <person name="Eguchi T."/>
        </authorList>
    </citation>
    <scope>NUCLEOTIDE SEQUENCE [LARGE SCALE GENOMIC DNA]</scope>
    <source>
        <strain evidence="2 3">A-8890</strain>
    </source>
</reference>
<keyword evidence="3" id="KW-1185">Reference proteome</keyword>
<organism evidence="2 3">
    <name type="scientific">Streptomyces graminofaciens</name>
    <dbReference type="NCBI Taxonomy" id="68212"/>
    <lineage>
        <taxon>Bacteria</taxon>
        <taxon>Bacillati</taxon>
        <taxon>Actinomycetota</taxon>
        <taxon>Actinomycetes</taxon>
        <taxon>Kitasatosporales</taxon>
        <taxon>Streptomycetaceae</taxon>
        <taxon>Streptomyces</taxon>
    </lineage>
</organism>
<dbReference type="SUPFAM" id="SSF52218">
    <property type="entry name" value="Flavoproteins"/>
    <property type="match status" value="1"/>
</dbReference>
<evidence type="ECO:0000259" key="1">
    <source>
        <dbReference type="Pfam" id="PF03358"/>
    </source>
</evidence>